<keyword evidence="5" id="KW-0479">Metal-binding</keyword>
<evidence type="ECO:0000313" key="15">
    <source>
        <dbReference type="EMBL" id="KEZ79133.1"/>
    </source>
</evidence>
<keyword evidence="11" id="KW-0472">Membrane</keyword>
<keyword evidence="8" id="KW-0249">Electron transport</keyword>
<comment type="caution">
    <text evidence="15">The sequence shown here is derived from an EMBL/GenBank/DDBJ whole genome shotgun (WGS) entry which is preliminary data.</text>
</comment>
<evidence type="ECO:0000256" key="7">
    <source>
        <dbReference type="ARBA" id="ARBA00022967"/>
    </source>
</evidence>
<dbReference type="InterPro" id="IPR050294">
    <property type="entry name" value="RnfB_subfamily"/>
</dbReference>
<dbReference type="Gene3D" id="3.30.70.20">
    <property type="match status" value="2"/>
</dbReference>
<organism evidence="15 16">
    <name type="scientific">Salinisphaera hydrothermalis (strain C41B8)</name>
    <dbReference type="NCBI Taxonomy" id="1304275"/>
    <lineage>
        <taxon>Bacteria</taxon>
        <taxon>Pseudomonadati</taxon>
        <taxon>Pseudomonadota</taxon>
        <taxon>Gammaproteobacteria</taxon>
        <taxon>Salinisphaerales</taxon>
        <taxon>Salinisphaeraceae</taxon>
        <taxon>Salinisphaera</taxon>
    </lineage>
</organism>
<evidence type="ECO:0000256" key="9">
    <source>
        <dbReference type="ARBA" id="ARBA00023004"/>
    </source>
</evidence>
<dbReference type="SUPFAM" id="SSF54862">
    <property type="entry name" value="4Fe-4S ferredoxins"/>
    <property type="match status" value="1"/>
</dbReference>
<dbReference type="Pfam" id="PF04060">
    <property type="entry name" value="FeS"/>
    <property type="match status" value="1"/>
</dbReference>
<keyword evidence="7" id="KW-1278">Translocase</keyword>
<evidence type="ECO:0000256" key="6">
    <source>
        <dbReference type="ARBA" id="ARBA00022737"/>
    </source>
</evidence>
<feature type="compositionally biased region" description="Basic residues" evidence="12">
    <location>
        <begin position="167"/>
        <end position="180"/>
    </location>
</feature>
<gene>
    <name evidence="15" type="ORF">C41B8_00250</name>
</gene>
<dbReference type="Pfam" id="PF14697">
    <property type="entry name" value="Fer4_21"/>
    <property type="match status" value="1"/>
</dbReference>
<feature type="domain" description="4Fe-4S ferredoxin-type" evidence="13">
    <location>
        <begin position="107"/>
        <end position="135"/>
    </location>
</feature>
<evidence type="ECO:0000256" key="5">
    <source>
        <dbReference type="ARBA" id="ARBA00022723"/>
    </source>
</evidence>
<dbReference type="NCBIfam" id="TIGR01944">
    <property type="entry name" value="rnfB"/>
    <property type="match status" value="1"/>
</dbReference>
<dbReference type="PATRIC" id="fig|1304275.5.peg.47"/>
<dbReference type="PROSITE" id="PS00198">
    <property type="entry name" value="4FE4S_FER_1"/>
    <property type="match status" value="2"/>
</dbReference>
<dbReference type="OrthoDB" id="9789936at2"/>
<evidence type="ECO:0000256" key="8">
    <source>
        <dbReference type="ARBA" id="ARBA00022982"/>
    </source>
</evidence>
<dbReference type="PROSITE" id="PS51656">
    <property type="entry name" value="4FE4S"/>
    <property type="match status" value="1"/>
</dbReference>
<feature type="compositionally biased region" description="Low complexity" evidence="12">
    <location>
        <begin position="193"/>
        <end position="209"/>
    </location>
</feature>
<keyword evidence="1" id="KW-0813">Transport</keyword>
<dbReference type="EMBL" id="APNK01000001">
    <property type="protein sequence ID" value="KEZ79133.1"/>
    <property type="molecule type" value="Genomic_DNA"/>
</dbReference>
<keyword evidence="9" id="KW-0408">Iron</keyword>
<evidence type="ECO:0000259" key="13">
    <source>
        <dbReference type="PROSITE" id="PS51379"/>
    </source>
</evidence>
<dbReference type="eggNOG" id="COG2878">
    <property type="taxonomic scope" value="Bacteria"/>
</dbReference>
<dbReference type="InterPro" id="IPR007202">
    <property type="entry name" value="4Fe-4S_dom"/>
</dbReference>
<dbReference type="STRING" id="1304275.C41B8_00250"/>
<dbReference type="PANTHER" id="PTHR42859:SF3">
    <property type="entry name" value="ION-TRANSLOCATING OXIDOREDUCTASE COMPLEX SUBUNIT B"/>
    <property type="match status" value="1"/>
</dbReference>
<proteinExistence type="predicted"/>
<reference evidence="15 16" key="1">
    <citation type="submission" date="2013-03" db="EMBL/GenBank/DDBJ databases">
        <title>Salinisphaera hydrothermalis C41B8 Genome Sequencing.</title>
        <authorList>
            <person name="Li C."/>
            <person name="Lai Q."/>
            <person name="Shao Z."/>
        </authorList>
    </citation>
    <scope>NUCLEOTIDE SEQUENCE [LARGE SCALE GENOMIC DNA]</scope>
    <source>
        <strain evidence="15 16">C41B8</strain>
    </source>
</reference>
<evidence type="ECO:0000256" key="2">
    <source>
        <dbReference type="ARBA" id="ARBA00022475"/>
    </source>
</evidence>
<protein>
    <submittedName>
        <fullName evidence="15">Electron transport complex protein RnfB</fullName>
    </submittedName>
</protein>
<evidence type="ECO:0000256" key="3">
    <source>
        <dbReference type="ARBA" id="ARBA00022485"/>
    </source>
</evidence>
<dbReference type="PANTHER" id="PTHR42859">
    <property type="entry name" value="OXIDOREDUCTASE"/>
    <property type="match status" value="1"/>
</dbReference>
<dbReference type="InterPro" id="IPR017896">
    <property type="entry name" value="4Fe4S_Fe-S-bd"/>
</dbReference>
<evidence type="ECO:0000256" key="10">
    <source>
        <dbReference type="ARBA" id="ARBA00023014"/>
    </source>
</evidence>
<keyword evidence="2" id="KW-1003">Cell membrane</keyword>
<dbReference type="PROSITE" id="PS51379">
    <property type="entry name" value="4FE4S_FER_2"/>
    <property type="match status" value="2"/>
</dbReference>
<feature type="compositionally biased region" description="Basic residues" evidence="12">
    <location>
        <begin position="210"/>
        <end position="219"/>
    </location>
</feature>
<feature type="region of interest" description="Disordered" evidence="12">
    <location>
        <begin position="165"/>
        <end position="219"/>
    </location>
</feature>
<dbReference type="GO" id="GO:0046872">
    <property type="term" value="F:metal ion binding"/>
    <property type="evidence" value="ECO:0007669"/>
    <property type="project" value="UniProtKB-KW"/>
</dbReference>
<evidence type="ECO:0000256" key="4">
    <source>
        <dbReference type="ARBA" id="ARBA00022519"/>
    </source>
</evidence>
<keyword evidence="4" id="KW-0997">Cell inner membrane</keyword>
<dbReference type="InterPro" id="IPR010207">
    <property type="entry name" value="Elect_transpt_cplx_RnfB/RsxB"/>
</dbReference>
<evidence type="ECO:0000256" key="11">
    <source>
        <dbReference type="ARBA" id="ARBA00023136"/>
    </source>
</evidence>
<keyword evidence="6" id="KW-0677">Repeat</keyword>
<name>A0A084IQZ9_SALHC</name>
<dbReference type="AlphaFoldDB" id="A0A084IQZ9"/>
<keyword evidence="10" id="KW-0411">Iron-sulfur</keyword>
<evidence type="ECO:0000313" key="16">
    <source>
        <dbReference type="Proteomes" id="UP000028302"/>
    </source>
</evidence>
<dbReference type="Proteomes" id="UP000028302">
    <property type="component" value="Unassembled WGS sequence"/>
</dbReference>
<accession>A0A084IQZ9</accession>
<keyword evidence="16" id="KW-1185">Reference proteome</keyword>
<sequence length="219" mass="23684">MTDASVDAIDALLPQTQCRRCGYDGCRPYAEAIAAGETDINRCPPGGAATIDNLAELTGIAPKPLDPECGDASVAKVAFIREDECIGCTRCIQVCPTDAIIGAAKQMHTVIEADCTGCELCVPACPVDCIDMPESTPETGQPLWPPQRPIDAERAARARQLFEARQKRLNRRTTRKRRANRHEATHDAREDAAATSAAKKSTIADAIARARAKRTQRQD</sequence>
<feature type="domain" description="4Fe-4S ferredoxin-type" evidence="13">
    <location>
        <begin position="76"/>
        <end position="105"/>
    </location>
</feature>
<dbReference type="Gene3D" id="1.10.15.40">
    <property type="entry name" value="Electron transport complex subunit B, putative Fe-S cluster"/>
    <property type="match status" value="1"/>
</dbReference>
<keyword evidence="3" id="KW-0004">4Fe-4S</keyword>
<dbReference type="GO" id="GO:0051539">
    <property type="term" value="F:4 iron, 4 sulfur cluster binding"/>
    <property type="evidence" value="ECO:0007669"/>
    <property type="project" value="UniProtKB-KW"/>
</dbReference>
<evidence type="ECO:0000259" key="14">
    <source>
        <dbReference type="PROSITE" id="PS51656"/>
    </source>
</evidence>
<feature type="compositionally biased region" description="Basic and acidic residues" evidence="12">
    <location>
        <begin position="181"/>
        <end position="192"/>
    </location>
</feature>
<feature type="domain" description="4Fe-4S" evidence="14">
    <location>
        <begin position="1"/>
        <end position="60"/>
    </location>
</feature>
<dbReference type="InterPro" id="IPR017900">
    <property type="entry name" value="4Fe4S_Fe_S_CS"/>
</dbReference>
<evidence type="ECO:0000256" key="1">
    <source>
        <dbReference type="ARBA" id="ARBA00022448"/>
    </source>
</evidence>
<evidence type="ECO:0000256" key="12">
    <source>
        <dbReference type="SAM" id="MobiDB-lite"/>
    </source>
</evidence>
<dbReference type="RefSeq" id="WP_037332637.1">
    <property type="nucleotide sequence ID" value="NZ_APNK01000001.1"/>
</dbReference>
<dbReference type="GO" id="GO:0009055">
    <property type="term" value="F:electron transfer activity"/>
    <property type="evidence" value="ECO:0007669"/>
    <property type="project" value="InterPro"/>
</dbReference>